<gene>
    <name evidence="1" type="ORF">Enr10x_58470</name>
</gene>
<dbReference type="Proteomes" id="UP000315647">
    <property type="component" value="Chromosome"/>
</dbReference>
<dbReference type="Pfam" id="PF18906">
    <property type="entry name" value="Phage_tube_2"/>
    <property type="match status" value="1"/>
</dbReference>
<organism evidence="1 2">
    <name type="scientific">Gimesia panareensis</name>
    <dbReference type="NCBI Taxonomy" id="2527978"/>
    <lineage>
        <taxon>Bacteria</taxon>
        <taxon>Pseudomonadati</taxon>
        <taxon>Planctomycetota</taxon>
        <taxon>Planctomycetia</taxon>
        <taxon>Planctomycetales</taxon>
        <taxon>Planctomycetaceae</taxon>
        <taxon>Gimesia</taxon>
    </lineage>
</organism>
<protein>
    <submittedName>
        <fullName evidence="1">Uncharacterized protein</fullName>
    </submittedName>
</protein>
<evidence type="ECO:0000313" key="2">
    <source>
        <dbReference type="Proteomes" id="UP000315647"/>
    </source>
</evidence>
<proteinExistence type="predicted"/>
<dbReference type="AlphaFoldDB" id="A0A517QFS4"/>
<dbReference type="InterPro" id="IPR044000">
    <property type="entry name" value="Phage_tube_2"/>
</dbReference>
<reference evidence="1 2" key="1">
    <citation type="submission" date="2019-03" db="EMBL/GenBank/DDBJ databases">
        <title>Deep-cultivation of Planctomycetes and their phenomic and genomic characterization uncovers novel biology.</title>
        <authorList>
            <person name="Wiegand S."/>
            <person name="Jogler M."/>
            <person name="Boedeker C."/>
            <person name="Pinto D."/>
            <person name="Vollmers J."/>
            <person name="Rivas-Marin E."/>
            <person name="Kohn T."/>
            <person name="Peeters S.H."/>
            <person name="Heuer A."/>
            <person name="Rast P."/>
            <person name="Oberbeckmann S."/>
            <person name="Bunk B."/>
            <person name="Jeske O."/>
            <person name="Meyerdierks A."/>
            <person name="Storesund J.E."/>
            <person name="Kallscheuer N."/>
            <person name="Luecker S."/>
            <person name="Lage O.M."/>
            <person name="Pohl T."/>
            <person name="Merkel B.J."/>
            <person name="Hornburger P."/>
            <person name="Mueller R.-W."/>
            <person name="Bruemmer F."/>
            <person name="Labrenz M."/>
            <person name="Spormann A.M."/>
            <person name="Op den Camp H."/>
            <person name="Overmann J."/>
            <person name="Amann R."/>
            <person name="Jetten M.S.M."/>
            <person name="Mascher T."/>
            <person name="Medema M.H."/>
            <person name="Devos D.P."/>
            <person name="Kaster A.-K."/>
            <person name="Ovreas L."/>
            <person name="Rohde M."/>
            <person name="Galperin M.Y."/>
            <person name="Jogler C."/>
        </authorList>
    </citation>
    <scope>NUCLEOTIDE SEQUENCE [LARGE SCALE GENOMIC DNA]</scope>
    <source>
        <strain evidence="1 2">Enr10</strain>
    </source>
</reference>
<name>A0A517QFS4_9PLAN</name>
<evidence type="ECO:0000313" key="1">
    <source>
        <dbReference type="EMBL" id="QDT30481.1"/>
    </source>
</evidence>
<dbReference type="RefSeq" id="WP_145452428.1">
    <property type="nucleotide sequence ID" value="NZ_CP037421.1"/>
</dbReference>
<sequence length="299" mass="32505">MPADPVVSRLVTIAIDSALPFDTSSIPLEFVGSETLHEEADIVATDGMRGTIDHNKERTREGLKKVSGSIKVPCSRIVLDALLPYITGGNEATNIFPLEQTLQEFVMMVDRGAKVYTYSGCRIARASFNATQGQILMLDLDIEAETETTGDAGTFPSLTFPTEKPYIMKDGVLTLLGSTREFSEFNLTINNVLDTERYENALTRYTIPITDRTITLATNHPWSTDHTDLEKQALDGAAGTAVFTNAAVSGDVLTFAMAAVQYKNRTVTSQGQPTMRYPLEGDVRSSGSTAPLIITNAHS</sequence>
<dbReference type="EMBL" id="CP037421">
    <property type="protein sequence ID" value="QDT30481.1"/>
    <property type="molecule type" value="Genomic_DNA"/>
</dbReference>
<keyword evidence="2" id="KW-1185">Reference proteome</keyword>
<accession>A0A517QFS4</accession>